<accession>A0ABQ3E9J7</accession>
<dbReference type="PANTHER" id="PTHR30007">
    <property type="entry name" value="PHP DOMAIN PROTEIN"/>
    <property type="match status" value="1"/>
</dbReference>
<evidence type="ECO:0000313" key="2">
    <source>
        <dbReference type="EMBL" id="GHB30689.1"/>
    </source>
</evidence>
<dbReference type="EMBL" id="BMVO01000037">
    <property type="protein sequence ID" value="GHB30689.1"/>
    <property type="molecule type" value="Genomic_DNA"/>
</dbReference>
<dbReference type="InterPro" id="IPR002559">
    <property type="entry name" value="Transposase_11"/>
</dbReference>
<dbReference type="Pfam" id="PF01609">
    <property type="entry name" value="DDE_Tnp_1"/>
    <property type="match status" value="1"/>
</dbReference>
<evidence type="ECO:0000259" key="1">
    <source>
        <dbReference type="Pfam" id="PF01609"/>
    </source>
</evidence>
<organism evidence="2 3">
    <name type="scientific">Streptomyces chryseus</name>
    <dbReference type="NCBI Taxonomy" id="68186"/>
    <lineage>
        <taxon>Bacteria</taxon>
        <taxon>Bacillati</taxon>
        <taxon>Actinomycetota</taxon>
        <taxon>Actinomycetes</taxon>
        <taxon>Kitasatosporales</taxon>
        <taxon>Streptomycetaceae</taxon>
        <taxon>Streptomyces</taxon>
    </lineage>
</organism>
<dbReference type="Proteomes" id="UP000599437">
    <property type="component" value="Unassembled WGS sequence"/>
</dbReference>
<reference evidence="3" key="1">
    <citation type="journal article" date="2019" name="Int. J. Syst. Evol. Microbiol.">
        <title>The Global Catalogue of Microorganisms (GCM) 10K type strain sequencing project: providing services to taxonomists for standard genome sequencing and annotation.</title>
        <authorList>
            <consortium name="The Broad Institute Genomics Platform"/>
            <consortium name="The Broad Institute Genome Sequencing Center for Infectious Disease"/>
            <person name="Wu L."/>
            <person name="Ma J."/>
        </authorList>
    </citation>
    <scope>NUCLEOTIDE SEQUENCE [LARGE SCALE GENOMIC DNA]</scope>
    <source>
        <strain evidence="3">JCM 4737</strain>
    </source>
</reference>
<protein>
    <recommendedName>
        <fullName evidence="1">Transposase IS4-like domain-containing protein</fullName>
    </recommendedName>
</protein>
<name>A0ABQ3E9J7_9ACTN</name>
<dbReference type="PANTHER" id="PTHR30007:SF1">
    <property type="entry name" value="BLR1914 PROTEIN"/>
    <property type="match status" value="1"/>
</dbReference>
<sequence>MLTGGSTNDCTQFTTVMDAIRVPRPGPGRPRVRPAHVIGDKGYSSKAIRTWLRRGNIPHTIPERADQVRNRVRRGSLGGRPPVYDKQVYKHRNVVERCFNRLKQWRGIATRYACLLGVRVVAGRAQRAQLQCAGGCLHHPRGFQRLRDGGVIHVPNAVPPPVVGRRCWFQGPPPEWWTR</sequence>
<feature type="domain" description="Transposase IS4-like" evidence="1">
    <location>
        <begin position="2"/>
        <end position="119"/>
    </location>
</feature>
<keyword evidence="3" id="KW-1185">Reference proteome</keyword>
<proteinExistence type="predicted"/>
<gene>
    <name evidence="2" type="ORF">GCM10010346_62620</name>
</gene>
<evidence type="ECO:0000313" key="3">
    <source>
        <dbReference type="Proteomes" id="UP000599437"/>
    </source>
</evidence>
<comment type="caution">
    <text evidence="2">The sequence shown here is derived from an EMBL/GenBank/DDBJ whole genome shotgun (WGS) entry which is preliminary data.</text>
</comment>